<evidence type="ECO:0000256" key="1">
    <source>
        <dbReference type="ARBA" id="ARBA00022801"/>
    </source>
</evidence>
<dbReference type="Gene3D" id="3.40.50.1820">
    <property type="entry name" value="alpha/beta hydrolase"/>
    <property type="match status" value="1"/>
</dbReference>
<dbReference type="PANTHER" id="PTHR43056">
    <property type="entry name" value="PEPTIDASE S9 PROLYL OLIGOPEPTIDASE"/>
    <property type="match status" value="1"/>
</dbReference>
<dbReference type="InterPro" id="IPR050585">
    <property type="entry name" value="Xaa-Pro_dipeptidyl-ppase/CocE"/>
</dbReference>
<dbReference type="SUPFAM" id="SSF49785">
    <property type="entry name" value="Galactose-binding domain-like"/>
    <property type="match status" value="1"/>
</dbReference>
<reference evidence="3" key="1">
    <citation type="submission" date="2015-10" db="EMBL/GenBank/DDBJ databases">
        <authorList>
            <person name="Gilbert D.G."/>
        </authorList>
    </citation>
    <scope>NUCLEOTIDE SEQUENCE</scope>
</reference>
<dbReference type="Pfam" id="PF08530">
    <property type="entry name" value="PepX_C"/>
    <property type="match status" value="1"/>
</dbReference>
<gene>
    <name evidence="3" type="ORF">MGWOODY_Smn1051</name>
</gene>
<dbReference type="InterPro" id="IPR008979">
    <property type="entry name" value="Galactose-bd-like_sf"/>
</dbReference>
<dbReference type="SUPFAM" id="SSF53474">
    <property type="entry name" value="alpha/beta-Hydrolases"/>
    <property type="match status" value="1"/>
</dbReference>
<evidence type="ECO:0000313" key="3">
    <source>
        <dbReference type="EMBL" id="CUS44950.1"/>
    </source>
</evidence>
<dbReference type="GO" id="GO:0008239">
    <property type="term" value="F:dipeptidyl-peptidase activity"/>
    <property type="evidence" value="ECO:0007669"/>
    <property type="project" value="InterPro"/>
</dbReference>
<name>A0A160TIT1_9ZZZZ</name>
<dbReference type="NCBIfam" id="TIGR00976">
    <property type="entry name" value="CocE_NonD"/>
    <property type="match status" value="1"/>
</dbReference>
<keyword evidence="1" id="KW-0378">Hydrolase</keyword>
<dbReference type="Gene3D" id="1.10.3020.10">
    <property type="entry name" value="alpha-amino acid ester hydrolase ( Helical cap domain)"/>
    <property type="match status" value="1"/>
</dbReference>
<dbReference type="SMART" id="SM00939">
    <property type="entry name" value="PepX_C"/>
    <property type="match status" value="1"/>
</dbReference>
<dbReference type="InterPro" id="IPR029058">
    <property type="entry name" value="AB_hydrolase_fold"/>
</dbReference>
<dbReference type="InterPro" id="IPR005674">
    <property type="entry name" value="CocE/Ser_esterase"/>
</dbReference>
<feature type="domain" description="Xaa-Pro dipeptidyl-peptidase C-terminal" evidence="2">
    <location>
        <begin position="356"/>
        <end position="620"/>
    </location>
</feature>
<protein>
    <submittedName>
        <fullName evidence="3">Glutaryl-7-ACA acylase</fullName>
    </submittedName>
</protein>
<dbReference type="InterPro" id="IPR013736">
    <property type="entry name" value="Xaa-Pro_dipept_C"/>
</dbReference>
<dbReference type="EMBL" id="CZQE01000196">
    <property type="protein sequence ID" value="CUS44950.1"/>
    <property type="molecule type" value="Genomic_DNA"/>
</dbReference>
<sequence>MHHLKSACAVVALLLGATAPAIAGHPQATSLPAPAETTQSPYILQEVMVPMRDGARMQTVILRPRNQTGPLPILFSRTPYGLSLTAPSSVPKGWAALDKDGYIFVSQSMRGRFKSDGVFTLSTAVHPNDPKAIDEATDAYDSIDWLVKNVPDNNGKVGMTGVSYPGFAAAVALAHPHPALKAVSPQAAWIDYWMNDDLHRNGALRLSYATDWVYGLQIDKNDNKAFDYDSYDTYDWFLKIGPVENIDKRHFKGRVPMFTSLLDHPNHDSFYTSQRWSDTLGKATVPTLNVAGYWDQEDPWGSWQIYFKQKQNDPDGLVSMVAGPWAHGTWRTSNDTLGPIPYGVPSGQQFLEQIEAPFFAYWLHGKGKRPEAGVRSFQSGSWKWQEYKSWPATGARAKDLFFHADGSLSFTAPASGEACRDYVSDPANPVPFRQRPMSGTYLSPDWRWWEAADQRFLGGRPDVLSYMTAPLTANLTVTGSVAARLMASTSGTDSDFVVKLIDVFPDNYVKAPEQLQPGDYAKSLNGYQLPIAMDVRRGRFLASDTTPQALVPGKVVAWDLPLHERDHVFLKGHRIMVQVQSSWFPMLDRNPQKFVPNIARAKPGDFVKATQKVCAGSKVTLPVM</sequence>
<evidence type="ECO:0000259" key="2">
    <source>
        <dbReference type="SMART" id="SM00939"/>
    </source>
</evidence>
<proteinExistence type="predicted"/>
<dbReference type="Gene3D" id="2.60.120.260">
    <property type="entry name" value="Galactose-binding domain-like"/>
    <property type="match status" value="1"/>
</dbReference>
<organism evidence="3">
    <name type="scientific">hydrothermal vent metagenome</name>
    <dbReference type="NCBI Taxonomy" id="652676"/>
    <lineage>
        <taxon>unclassified sequences</taxon>
        <taxon>metagenomes</taxon>
        <taxon>ecological metagenomes</taxon>
    </lineage>
</organism>
<dbReference type="Pfam" id="PF02129">
    <property type="entry name" value="Peptidase_S15"/>
    <property type="match status" value="1"/>
</dbReference>
<dbReference type="InterPro" id="IPR000383">
    <property type="entry name" value="Xaa-Pro-like_dom"/>
</dbReference>
<dbReference type="AlphaFoldDB" id="A0A160TIT1"/>
<dbReference type="PANTHER" id="PTHR43056:SF10">
    <property type="entry name" value="COCE_NOND FAMILY, PUTATIVE (AFU_ORTHOLOGUE AFUA_7G00600)-RELATED"/>
    <property type="match status" value="1"/>
</dbReference>
<accession>A0A160TIT1</accession>